<dbReference type="Gene3D" id="3.40.50.880">
    <property type="match status" value="1"/>
</dbReference>
<evidence type="ECO:0000256" key="8">
    <source>
        <dbReference type="ARBA" id="ARBA00031329"/>
    </source>
</evidence>
<dbReference type="Proteomes" id="UP000054538">
    <property type="component" value="Unassembled WGS sequence"/>
</dbReference>
<dbReference type="InterPro" id="IPR019999">
    <property type="entry name" value="Anth_synth_I-like"/>
</dbReference>
<dbReference type="UniPathway" id="UPA00077">
    <property type="reaction ID" value="UER00149"/>
</dbReference>
<keyword evidence="14" id="KW-1185">Reference proteome</keyword>
<dbReference type="InterPro" id="IPR006221">
    <property type="entry name" value="TrpG/PapA_dom"/>
</dbReference>
<accession>A0A0D0DTA1</accession>
<feature type="domain" description="Glutamine amidotransferase" evidence="10">
    <location>
        <begin position="9"/>
        <end position="194"/>
    </location>
</feature>
<dbReference type="GO" id="GO:0008153">
    <property type="term" value="P:4-aminobenzoate biosynthetic process"/>
    <property type="evidence" value="ECO:0007669"/>
    <property type="project" value="TreeGrafter"/>
</dbReference>
<dbReference type="InterPro" id="IPR006805">
    <property type="entry name" value="Anth_synth_I_N"/>
</dbReference>
<evidence type="ECO:0000259" key="10">
    <source>
        <dbReference type="Pfam" id="PF00117"/>
    </source>
</evidence>
<comment type="catalytic activity">
    <reaction evidence="1">
        <text>chorismate + L-glutamine = 4-amino-4-deoxychorismate + L-glutamate</text>
        <dbReference type="Rhea" id="RHEA:11672"/>
        <dbReference type="ChEBI" id="CHEBI:29748"/>
        <dbReference type="ChEBI" id="CHEBI:29985"/>
        <dbReference type="ChEBI" id="CHEBI:58359"/>
        <dbReference type="ChEBI" id="CHEBI:58406"/>
        <dbReference type="EC" id="2.6.1.85"/>
    </reaction>
</comment>
<dbReference type="AlphaFoldDB" id="A0A0D0DTA1"/>
<evidence type="ECO:0000256" key="4">
    <source>
        <dbReference type="ARBA" id="ARBA00013139"/>
    </source>
</evidence>
<evidence type="ECO:0000256" key="9">
    <source>
        <dbReference type="ARBA" id="ARBA00031904"/>
    </source>
</evidence>
<keyword evidence="7" id="KW-0315">Glutamine amidotransferase</keyword>
<comment type="similarity">
    <text evidence="3">In the C-terminal section; belongs to the anthranilate synthase component I family.</text>
</comment>
<dbReference type="STRING" id="930991.A0A0D0DTA1"/>
<comment type="pathway">
    <text evidence="2">Cofactor biosynthesis; tetrahydrofolate biosynthesis; 4-aminobenzoate from chorismate: step 1/2.</text>
</comment>
<dbReference type="PANTHER" id="PTHR11236">
    <property type="entry name" value="AMINOBENZOATE/ANTHRANILATE SYNTHASE"/>
    <property type="match status" value="1"/>
</dbReference>
<protein>
    <recommendedName>
        <fullName evidence="4">aminodeoxychorismate synthase</fullName>
        <ecNumber evidence="4">2.6.1.85</ecNumber>
    </recommendedName>
    <alternativeName>
        <fullName evidence="8">Para-aminobenzoate synthase</fullName>
    </alternativeName>
    <alternativeName>
        <fullName evidence="9">p-aminobenzoic acid synthase</fullName>
    </alternativeName>
</protein>
<name>A0A0D0DTA1_9AGAM</name>
<keyword evidence="5" id="KW-0808">Transferase</keyword>
<dbReference type="InterPro" id="IPR010117">
    <property type="entry name" value="PabB_fungal"/>
</dbReference>
<dbReference type="PRINTS" id="PR00097">
    <property type="entry name" value="ANTSNTHASEII"/>
</dbReference>
<dbReference type="PANTHER" id="PTHR11236:SF18">
    <property type="entry name" value="AMINODEOXYCHORISMATE SYNTHASE"/>
    <property type="match status" value="1"/>
</dbReference>
<dbReference type="GO" id="GO:0046654">
    <property type="term" value="P:tetrahydrofolate biosynthetic process"/>
    <property type="evidence" value="ECO:0007669"/>
    <property type="project" value="UniProtKB-UniPathway"/>
</dbReference>
<evidence type="ECO:0000259" key="11">
    <source>
        <dbReference type="Pfam" id="PF00425"/>
    </source>
</evidence>
<evidence type="ECO:0000256" key="7">
    <source>
        <dbReference type="ARBA" id="ARBA00022962"/>
    </source>
</evidence>
<dbReference type="InterPro" id="IPR017926">
    <property type="entry name" value="GATASE"/>
</dbReference>
<gene>
    <name evidence="13" type="ORF">PAXRUDRAFT_615550</name>
</gene>
<evidence type="ECO:0000313" key="13">
    <source>
        <dbReference type="EMBL" id="KIK91741.1"/>
    </source>
</evidence>
<feature type="domain" description="Anthranilate synthase component I N-terminal" evidence="12">
    <location>
        <begin position="271"/>
        <end position="403"/>
    </location>
</feature>
<dbReference type="InterPro" id="IPR029062">
    <property type="entry name" value="Class_I_gatase-like"/>
</dbReference>
<dbReference type="CDD" id="cd01743">
    <property type="entry name" value="GATase1_Anthranilate_Synthase"/>
    <property type="match status" value="1"/>
</dbReference>
<evidence type="ECO:0000256" key="2">
    <source>
        <dbReference type="ARBA" id="ARBA00005009"/>
    </source>
</evidence>
<dbReference type="EC" id="2.6.1.85" evidence="4"/>
<evidence type="ECO:0000259" key="12">
    <source>
        <dbReference type="Pfam" id="PF04715"/>
    </source>
</evidence>
<dbReference type="SUPFAM" id="SSF52317">
    <property type="entry name" value="Class I glutamine amidotransferase-like"/>
    <property type="match status" value="1"/>
</dbReference>
<dbReference type="InterPro" id="IPR005801">
    <property type="entry name" value="ADC_synthase"/>
</dbReference>
<dbReference type="GO" id="GO:0046656">
    <property type="term" value="P:folic acid biosynthetic process"/>
    <property type="evidence" value="ECO:0007669"/>
    <property type="project" value="UniProtKB-KW"/>
</dbReference>
<dbReference type="GO" id="GO:0005737">
    <property type="term" value="C:cytoplasm"/>
    <property type="evidence" value="ECO:0007669"/>
    <property type="project" value="TreeGrafter"/>
</dbReference>
<evidence type="ECO:0000256" key="6">
    <source>
        <dbReference type="ARBA" id="ARBA00022909"/>
    </source>
</evidence>
<dbReference type="Pfam" id="PF00425">
    <property type="entry name" value="Chorismate_bind"/>
    <property type="match status" value="1"/>
</dbReference>
<dbReference type="EMBL" id="KN825354">
    <property type="protein sequence ID" value="KIK91741.1"/>
    <property type="molecule type" value="Genomic_DNA"/>
</dbReference>
<reference evidence="14" key="2">
    <citation type="submission" date="2015-01" db="EMBL/GenBank/DDBJ databases">
        <title>Evolutionary Origins and Diversification of the Mycorrhizal Mutualists.</title>
        <authorList>
            <consortium name="DOE Joint Genome Institute"/>
            <consortium name="Mycorrhizal Genomics Consortium"/>
            <person name="Kohler A."/>
            <person name="Kuo A."/>
            <person name="Nagy L.G."/>
            <person name="Floudas D."/>
            <person name="Copeland A."/>
            <person name="Barry K.W."/>
            <person name="Cichocki N."/>
            <person name="Veneault-Fourrey C."/>
            <person name="LaButti K."/>
            <person name="Lindquist E.A."/>
            <person name="Lipzen A."/>
            <person name="Lundell T."/>
            <person name="Morin E."/>
            <person name="Murat C."/>
            <person name="Riley R."/>
            <person name="Ohm R."/>
            <person name="Sun H."/>
            <person name="Tunlid A."/>
            <person name="Henrissat B."/>
            <person name="Grigoriev I.V."/>
            <person name="Hibbett D.S."/>
            <person name="Martin F."/>
        </authorList>
    </citation>
    <scope>NUCLEOTIDE SEQUENCE [LARGE SCALE GENOMIC DNA]</scope>
    <source>
        <strain evidence="14">Ve08.2h10</strain>
    </source>
</reference>
<evidence type="ECO:0000256" key="1">
    <source>
        <dbReference type="ARBA" id="ARBA00001000"/>
    </source>
</evidence>
<dbReference type="Pfam" id="PF04715">
    <property type="entry name" value="Anth_synt_I_N"/>
    <property type="match status" value="1"/>
</dbReference>
<dbReference type="Gene3D" id="3.60.120.10">
    <property type="entry name" value="Anthranilate synthase"/>
    <property type="match status" value="1"/>
</dbReference>
<dbReference type="FunCoup" id="A0A0D0DTA1">
    <property type="interactions" value="119"/>
</dbReference>
<dbReference type="Pfam" id="PF00117">
    <property type="entry name" value="GATase"/>
    <property type="match status" value="1"/>
</dbReference>
<dbReference type="GO" id="GO:0046820">
    <property type="term" value="F:4-amino-4-deoxychorismate synthase activity"/>
    <property type="evidence" value="ECO:0007669"/>
    <property type="project" value="UniProtKB-EC"/>
</dbReference>
<dbReference type="OrthoDB" id="64220at2759"/>
<dbReference type="HOGENOM" id="CLU_006493_0_0_1"/>
<sequence>MSPASERILLVDSYDSFTFNLASLCRRAAPACQIHIIKNDQLTLPELLPFLRCFSAIIVGPGPGSPDVSKDIGIVKHLWKLDDCHLLPIFGVCLGLQSLATEHGVSVSRLPVVKHGQVSIVEHTGTDIFKDVGMVEAVRYHSLHAELKGDEGLEVLAWASDDAGHDKTVMALKHINRPFWAVQYHPESVLTQGGGIEVMLNFWRLARLWNATRGRRIHPWNNMGNLGTPWPNPYPPLASIHTTFPRAVLTSAFHLPSIGAVGICELLGVKDESSPFVMLESLSQPARYSIIGCLDSASARIRYSIGDTFLQFQMGDSFSQIQLGSHDIWSWTSAFMNEHKACSGTSNIPFWGGLIGYLSYEIGVESLGVPSTAPPADKRHPDMNLVFVERSIVLDNETDTVYLQSIIDGDEEWLIETAGRLKLTEDTSSYSYNIAPSSTKVRSTTSTVILPDKDVYVSRINIAKEHLYAGDSYELCLTANTRVVLDDPLTSKPSRTYSSSWERYKHLRELNPAPHSGYLRLHPTTILASSPERFLSFSRPPRSTYQLRPIKGTVRKGPGITRAVAEQVLRGSVKEVAENLMIVDLIRHDLHNVVGEDVEVKQFCTVEEYKTVWQLVSVIEGQAADGTDELDSRRANGALGWEVLRRSLPPGSMTGAPKKRSVEILQTLEDSERNVYSGVFGYWCVGGGGDWSVTIRSCFKHDDRYNCQPSSKGTPSTSSSTDPDAHVEEWVVGAGGAITALSDPQAEWEEMTIKLQSVLRVFGAAIPRGN</sequence>
<dbReference type="PRINTS" id="PR00096">
    <property type="entry name" value="GATASE"/>
</dbReference>
<dbReference type="NCBIfam" id="TIGR00566">
    <property type="entry name" value="trpG_papA"/>
    <property type="match status" value="1"/>
</dbReference>
<dbReference type="GO" id="GO:0000162">
    <property type="term" value="P:L-tryptophan biosynthetic process"/>
    <property type="evidence" value="ECO:0007669"/>
    <property type="project" value="TreeGrafter"/>
</dbReference>
<organism evidence="13 14">
    <name type="scientific">Paxillus rubicundulus Ve08.2h10</name>
    <dbReference type="NCBI Taxonomy" id="930991"/>
    <lineage>
        <taxon>Eukaryota</taxon>
        <taxon>Fungi</taxon>
        <taxon>Dikarya</taxon>
        <taxon>Basidiomycota</taxon>
        <taxon>Agaricomycotina</taxon>
        <taxon>Agaricomycetes</taxon>
        <taxon>Agaricomycetidae</taxon>
        <taxon>Boletales</taxon>
        <taxon>Paxilineae</taxon>
        <taxon>Paxillaceae</taxon>
        <taxon>Paxillus</taxon>
    </lineage>
</organism>
<reference evidence="13 14" key="1">
    <citation type="submission" date="2014-04" db="EMBL/GenBank/DDBJ databases">
        <authorList>
            <consortium name="DOE Joint Genome Institute"/>
            <person name="Kuo A."/>
            <person name="Kohler A."/>
            <person name="Jargeat P."/>
            <person name="Nagy L.G."/>
            <person name="Floudas D."/>
            <person name="Copeland A."/>
            <person name="Barry K.W."/>
            <person name="Cichocki N."/>
            <person name="Veneault-Fourrey C."/>
            <person name="LaButti K."/>
            <person name="Lindquist E.A."/>
            <person name="Lipzen A."/>
            <person name="Lundell T."/>
            <person name="Morin E."/>
            <person name="Murat C."/>
            <person name="Sun H."/>
            <person name="Tunlid A."/>
            <person name="Henrissat B."/>
            <person name="Grigoriev I.V."/>
            <person name="Hibbett D.S."/>
            <person name="Martin F."/>
            <person name="Nordberg H.P."/>
            <person name="Cantor M.N."/>
            <person name="Hua S.X."/>
        </authorList>
    </citation>
    <scope>NUCLEOTIDE SEQUENCE [LARGE SCALE GENOMIC DNA]</scope>
    <source>
        <strain evidence="13 14">Ve08.2h10</strain>
    </source>
</reference>
<dbReference type="SUPFAM" id="SSF56322">
    <property type="entry name" value="ADC synthase"/>
    <property type="match status" value="1"/>
</dbReference>
<keyword evidence="6" id="KW-0289">Folate biosynthesis</keyword>
<dbReference type="NCBIfam" id="TIGR01823">
    <property type="entry name" value="PabB-fungal"/>
    <property type="match status" value="1"/>
</dbReference>
<feature type="domain" description="Chorismate-utilising enzyme C-terminal" evidence="11">
    <location>
        <begin position="453"/>
        <end position="754"/>
    </location>
</feature>
<proteinExistence type="inferred from homology"/>
<dbReference type="PROSITE" id="PS51273">
    <property type="entry name" value="GATASE_TYPE_1"/>
    <property type="match status" value="1"/>
</dbReference>
<evidence type="ECO:0000256" key="5">
    <source>
        <dbReference type="ARBA" id="ARBA00022679"/>
    </source>
</evidence>
<evidence type="ECO:0000256" key="3">
    <source>
        <dbReference type="ARBA" id="ARBA00005970"/>
    </source>
</evidence>
<dbReference type="InParanoid" id="A0A0D0DTA1"/>
<dbReference type="InterPro" id="IPR015890">
    <property type="entry name" value="Chorismate_C"/>
</dbReference>
<evidence type="ECO:0000313" key="14">
    <source>
        <dbReference type="Proteomes" id="UP000054538"/>
    </source>
</evidence>